<dbReference type="AlphaFoldDB" id="A0AAD4NHF7"/>
<keyword evidence="9" id="KW-0489">Methyltransferase</keyword>
<keyword evidence="4" id="KW-0378">Hydrolase</keyword>
<feature type="repeat" description="WD" evidence="8">
    <location>
        <begin position="210"/>
        <end position="231"/>
    </location>
</feature>
<keyword evidence="9" id="KW-0808">Transferase</keyword>
<evidence type="ECO:0000256" key="3">
    <source>
        <dbReference type="ARBA" id="ARBA00022737"/>
    </source>
</evidence>
<evidence type="ECO:0000256" key="4">
    <source>
        <dbReference type="ARBA" id="ARBA00022801"/>
    </source>
</evidence>
<evidence type="ECO:0000256" key="2">
    <source>
        <dbReference type="ARBA" id="ARBA00022574"/>
    </source>
</evidence>
<dbReference type="GO" id="GO:0005737">
    <property type="term" value="C:cytoplasm"/>
    <property type="evidence" value="ECO:0007669"/>
    <property type="project" value="TreeGrafter"/>
</dbReference>
<keyword evidence="2 8" id="KW-0853">WD repeat</keyword>
<evidence type="ECO:0000256" key="6">
    <source>
        <dbReference type="ARBA" id="ARBA00039131"/>
    </source>
</evidence>
<dbReference type="InterPro" id="IPR052415">
    <property type="entry name" value="Diphthine_MTase"/>
</dbReference>
<evidence type="ECO:0000256" key="8">
    <source>
        <dbReference type="PROSITE-ProRule" id="PRU00221"/>
    </source>
</evidence>
<dbReference type="InterPro" id="IPR015943">
    <property type="entry name" value="WD40/YVTN_repeat-like_dom_sf"/>
</dbReference>
<comment type="caution">
    <text evidence="9">The sequence shown here is derived from an EMBL/GenBank/DDBJ whole genome shotgun (WGS) entry which is preliminary data.</text>
</comment>
<dbReference type="PANTHER" id="PTHR46042:SF1">
    <property type="entry name" value="DIPHTHINE METHYLTRANSFERASE"/>
    <property type="match status" value="1"/>
</dbReference>
<dbReference type="GO" id="GO:0061685">
    <property type="term" value="F:diphthine methylesterase activity"/>
    <property type="evidence" value="ECO:0007669"/>
    <property type="project" value="UniProtKB-EC"/>
</dbReference>
<dbReference type="InterPro" id="IPR001680">
    <property type="entry name" value="WD40_rpt"/>
</dbReference>
<dbReference type="EC" id="3.1.1.97" evidence="6"/>
<reference evidence="9" key="1">
    <citation type="submission" date="2022-01" db="EMBL/GenBank/DDBJ databases">
        <title>Genome Sequence Resource for Two Populations of Ditylenchus destructor, the Migratory Endoparasitic Phytonematode.</title>
        <authorList>
            <person name="Zhang H."/>
            <person name="Lin R."/>
            <person name="Xie B."/>
        </authorList>
    </citation>
    <scope>NUCLEOTIDE SEQUENCE</scope>
    <source>
        <strain evidence="9">BazhouSP</strain>
    </source>
</reference>
<dbReference type="Gene3D" id="2.130.10.10">
    <property type="entry name" value="YVTN repeat-like/Quinoprotein amine dehydrogenase"/>
    <property type="match status" value="1"/>
</dbReference>
<name>A0AAD4NHF7_9BILA</name>
<dbReference type="Proteomes" id="UP001201812">
    <property type="component" value="Unassembled WGS sequence"/>
</dbReference>
<dbReference type="Pfam" id="PF00400">
    <property type="entry name" value="WD40"/>
    <property type="match status" value="2"/>
</dbReference>
<evidence type="ECO:0000256" key="1">
    <source>
        <dbReference type="ARBA" id="ARBA00005156"/>
    </source>
</evidence>
<evidence type="ECO:0000313" key="10">
    <source>
        <dbReference type="Proteomes" id="UP001201812"/>
    </source>
</evidence>
<dbReference type="GO" id="GO:0032259">
    <property type="term" value="P:methylation"/>
    <property type="evidence" value="ECO:0007669"/>
    <property type="project" value="UniProtKB-KW"/>
</dbReference>
<dbReference type="InterPro" id="IPR036322">
    <property type="entry name" value="WD40_repeat_dom_sf"/>
</dbReference>
<dbReference type="PROSITE" id="PS50082">
    <property type="entry name" value="WD_REPEATS_2"/>
    <property type="match status" value="1"/>
</dbReference>
<keyword evidence="3" id="KW-0677">Repeat</keyword>
<accession>A0AAD4NHF7</accession>
<comment type="similarity">
    <text evidence="5">Belongs to the DPH7 family.</text>
</comment>
<dbReference type="SUPFAM" id="SSF50978">
    <property type="entry name" value="WD40 repeat-like"/>
    <property type="match status" value="1"/>
</dbReference>
<dbReference type="GO" id="GO:0008168">
    <property type="term" value="F:methyltransferase activity"/>
    <property type="evidence" value="ECO:0007669"/>
    <property type="project" value="UniProtKB-KW"/>
</dbReference>
<gene>
    <name evidence="9" type="ORF">DdX_00464</name>
</gene>
<evidence type="ECO:0000256" key="5">
    <source>
        <dbReference type="ARBA" id="ARBA00038092"/>
    </source>
</evidence>
<keyword evidence="10" id="KW-1185">Reference proteome</keyword>
<dbReference type="SMART" id="SM00320">
    <property type="entry name" value="WD40"/>
    <property type="match status" value="3"/>
</dbReference>
<protein>
    <recommendedName>
        <fullName evidence="6">methylated diphthine methylhydrolase</fullName>
        <ecNumber evidence="6">3.1.1.97</ecNumber>
    </recommendedName>
</protein>
<evidence type="ECO:0000313" key="9">
    <source>
        <dbReference type="EMBL" id="KAI1728296.1"/>
    </source>
</evidence>
<comment type="pathway">
    <text evidence="1">Protein modification; peptidyl-diphthamide biosynthesis.</text>
</comment>
<comment type="catalytic activity">
    <reaction evidence="7">
        <text>diphthine methyl ester-[translation elongation factor 2] + H2O = diphthine-[translation elongation factor 2] + methanol + H(+)</text>
        <dbReference type="Rhea" id="RHEA:42656"/>
        <dbReference type="Rhea" id="RHEA-COMP:10172"/>
        <dbReference type="Rhea" id="RHEA-COMP:10173"/>
        <dbReference type="ChEBI" id="CHEBI:15377"/>
        <dbReference type="ChEBI" id="CHEBI:15378"/>
        <dbReference type="ChEBI" id="CHEBI:17790"/>
        <dbReference type="ChEBI" id="CHEBI:79005"/>
        <dbReference type="ChEBI" id="CHEBI:82696"/>
        <dbReference type="EC" id="3.1.1.97"/>
    </reaction>
</comment>
<proteinExistence type="inferred from homology"/>
<organism evidence="9 10">
    <name type="scientific">Ditylenchus destructor</name>
    <dbReference type="NCBI Taxonomy" id="166010"/>
    <lineage>
        <taxon>Eukaryota</taxon>
        <taxon>Metazoa</taxon>
        <taxon>Ecdysozoa</taxon>
        <taxon>Nematoda</taxon>
        <taxon>Chromadorea</taxon>
        <taxon>Rhabditida</taxon>
        <taxon>Tylenchina</taxon>
        <taxon>Tylenchomorpha</taxon>
        <taxon>Sphaerularioidea</taxon>
        <taxon>Anguinidae</taxon>
        <taxon>Anguininae</taxon>
        <taxon>Ditylenchus</taxon>
    </lineage>
</organism>
<dbReference type="PANTHER" id="PTHR46042">
    <property type="entry name" value="DIPHTHINE METHYLTRANSFERASE"/>
    <property type="match status" value="1"/>
</dbReference>
<dbReference type="GO" id="GO:0017183">
    <property type="term" value="P:protein histidyl modification to diphthamide"/>
    <property type="evidence" value="ECO:0007669"/>
    <property type="project" value="TreeGrafter"/>
</dbReference>
<evidence type="ECO:0000256" key="7">
    <source>
        <dbReference type="ARBA" id="ARBA00047551"/>
    </source>
</evidence>
<dbReference type="EMBL" id="JAKKPZ010000001">
    <property type="protein sequence ID" value="KAI1728296.1"/>
    <property type="molecule type" value="Genomic_DNA"/>
</dbReference>
<sequence>MHSTFLASLTLNESPAFVKYISSGCHDLPSSSEDATLLVSTYQLNHETQNDSSCDDTRIGSFFFLLPESNEPKLENETSSNLSGLKVIRQLTTNGGVFRFENAGHSKIIAALTSGCIGMIELPSQTNHFEASQKTSSRVTDENVMLLSVSWNSHSKRVLCSDNMGHLIVIDSEIFDLEQKWTAHSHKYTQAECEVWNCCWLCDNHPNICASGSDDGVLKVWDVRSISTHQNQPQMVNKSHNSGVTFVRQFPGDTNFLITGSYDDNMRIFDLRNISSPVNDLKLNGGVWHVEQMEDSNFLLAACMYGGWNVVEKDPVSKNLRFIHSNTDCDQLLYGASSRKIKTGIYRIGLCTFNDKTVYEYELKTFQ</sequence>